<dbReference type="EMBL" id="MK072139">
    <property type="protein sequence ID" value="AYV79284.1"/>
    <property type="molecule type" value="Genomic_DNA"/>
</dbReference>
<protein>
    <recommendedName>
        <fullName evidence="3">Protein kinase domain-containing protein</fullName>
    </recommendedName>
</protein>
<evidence type="ECO:0000313" key="2">
    <source>
        <dbReference type="EMBL" id="AYV79284.1"/>
    </source>
</evidence>
<sequence>STHVLIGIYHKNKRSLNDLTRTENMNKLMSYVLSELSVNRQTDAILLPIMNIDVSAKILRKTKCIEISTDLNKLLDLVDGGKADDTLYIEVKENFFKLYSLDEYIAKKTFTVMHWKCLFFEILHALYTIHNKYPGFRHNDLQPSKIYVYDKRPDAEVKIFKIDGREYKLPIVEFSIKLSNFHKSVITGEYDNSDISDDMKQPNTYYDIHFFMHLLVHHPHYSIKKHIDKINNKQLNNFINQVLPDKFIRHRVEHSSDVDKYKLVVDGVEKYPKIVDLLTCDFFADFLIAKESTSHNSHHTRKESDEVSSIDYNYDTEKMGGKNVILPSKKTRDCSDSDFSCMASNASDFAVSAKHSKRDKHGKRGKHDKHSYKKQRGGDPDGDVKSDAPQSDNAPAQPTEPPKRKYDKSLDPKFNPELRKKPEEVKKPEDVAKKPEDAMKKFERDEKMLTEFEKKLTKPHLGDAVTRLDKPDKRDKFNQKWEYKNTPFKTTDQKQVESKRFMEQPEKKKPEALFNIAVNEQLFEKILFPKQAPPPQLPPPMYGVQPYMGYAPGSMGGYPTMGGVPVIKQYNLKLPAPDGDHHAMATIFEDVLPGTDAVNSFNTLNERMTLYRYVRSFLVKQFDGEGICIDLQDTTSSKLNILNFIKLLNINPYHNDRNGKNPYKDMPDRMLLYSSCYPIRIDPITNMVTCARNSIGINIRIYEMSIGELNIRGISESVKYFDYDLWRDIAYYEYIREEIIKKKRCPNFVLMYSYHIAANMNIDFVRLAAFKNPEQVKPYATTSSINAARMAKELITVVPTMQDIVVETYKFQPQPRLYNLDENSRAVQAIIPTFNKNQQPDTKLELRFEDKGISTYNITGYDDPAIELIGKEPSRAVVEHPSGKCLVTLTEAPTINILDWATRKYDNTTGKILVMQRTGFHDADTWYSIYFQILAAMYILYKHGIAFTSFDLMNNVYIKDLKTDSTILGYWKYIIDGVSYYIPNYGYLVLVDSKYRDIVRPQYNVIDKDKKPKRVFKIYSNRIFMNAGQVVNDLDEKVIKKVMFNNLLNIVNPGNFSSDFTNSGGIKPPQEIIKMLSEMFSDAKTSKIVNVEYYIFKYMRRFMNNRVGTLLRDNEKQIFQRNQGIYDAVKGDMIVYKVRDEYFTWGIFYKSIGDNKCIILTKDNINDTKCVEKTITSDKVAKYSDYENVEQNYAQIRAKLGEDDLIEIYAL</sequence>
<feature type="compositionally biased region" description="Basic and acidic residues" evidence="1">
    <location>
        <begin position="401"/>
        <end position="433"/>
    </location>
</feature>
<evidence type="ECO:0008006" key="3">
    <source>
        <dbReference type="Google" id="ProtNLM"/>
    </source>
</evidence>
<evidence type="ECO:0000256" key="1">
    <source>
        <dbReference type="SAM" id="MobiDB-lite"/>
    </source>
</evidence>
<gene>
    <name evidence="2" type="ORF">Faunusvirus8_1</name>
</gene>
<dbReference type="SUPFAM" id="SSF56112">
    <property type="entry name" value="Protein kinase-like (PK-like)"/>
    <property type="match status" value="1"/>
</dbReference>
<organism evidence="2">
    <name type="scientific">Faunusvirus sp</name>
    <dbReference type="NCBI Taxonomy" id="2487766"/>
    <lineage>
        <taxon>Viruses</taxon>
        <taxon>Varidnaviria</taxon>
        <taxon>Bamfordvirae</taxon>
        <taxon>Nucleocytoviricota</taxon>
        <taxon>Megaviricetes</taxon>
        <taxon>Imitervirales</taxon>
        <taxon>Mimiviridae</taxon>
    </lineage>
</organism>
<feature type="non-terminal residue" evidence="2">
    <location>
        <position position="1"/>
    </location>
</feature>
<feature type="region of interest" description="Disordered" evidence="1">
    <location>
        <begin position="350"/>
        <end position="433"/>
    </location>
</feature>
<accession>A0A3G4ZY90</accession>
<feature type="compositionally biased region" description="Basic and acidic residues" evidence="1">
    <location>
        <begin position="376"/>
        <end position="386"/>
    </location>
</feature>
<proteinExistence type="predicted"/>
<feature type="compositionally biased region" description="Basic residues" evidence="1">
    <location>
        <begin position="354"/>
        <end position="375"/>
    </location>
</feature>
<dbReference type="InterPro" id="IPR011009">
    <property type="entry name" value="Kinase-like_dom_sf"/>
</dbReference>
<name>A0A3G4ZY90_9VIRU</name>
<reference evidence="2" key="1">
    <citation type="submission" date="2018-10" db="EMBL/GenBank/DDBJ databases">
        <title>Hidden diversity of soil giant viruses.</title>
        <authorList>
            <person name="Schulz F."/>
            <person name="Alteio L."/>
            <person name="Goudeau D."/>
            <person name="Ryan E.M."/>
            <person name="Malmstrom R.R."/>
            <person name="Blanchard J."/>
            <person name="Woyke T."/>
        </authorList>
    </citation>
    <scope>NUCLEOTIDE SEQUENCE</scope>
    <source>
        <strain evidence="2">FNV1</strain>
    </source>
</reference>